<dbReference type="Gene3D" id="3.30.559.30">
    <property type="entry name" value="Nonribosomal peptide synthetase, condensation domain"/>
    <property type="match status" value="2"/>
</dbReference>
<dbReference type="InterPro" id="IPR000873">
    <property type="entry name" value="AMP-dep_synth/lig_dom"/>
</dbReference>
<dbReference type="SUPFAM" id="SSF51679">
    <property type="entry name" value="Bacterial luciferase-like"/>
    <property type="match status" value="1"/>
</dbReference>
<evidence type="ECO:0000259" key="3">
    <source>
        <dbReference type="PROSITE" id="PS50075"/>
    </source>
</evidence>
<dbReference type="PROSITE" id="PS00455">
    <property type="entry name" value="AMP_BINDING"/>
    <property type="match status" value="2"/>
</dbReference>
<dbReference type="NCBIfam" id="TIGR01733">
    <property type="entry name" value="AA-adenyl-dom"/>
    <property type="match status" value="1"/>
</dbReference>
<dbReference type="CDD" id="cd17646">
    <property type="entry name" value="A_NRPS_AB3403-like"/>
    <property type="match status" value="1"/>
</dbReference>
<dbReference type="Pfam" id="PF08241">
    <property type="entry name" value="Methyltransf_11"/>
    <property type="match status" value="1"/>
</dbReference>
<keyword evidence="5" id="KW-1185">Reference proteome</keyword>
<dbReference type="InterPro" id="IPR011251">
    <property type="entry name" value="Luciferase-like_dom"/>
</dbReference>
<sequence>MKSFAGRLPLSAAQHEVWIAHQMDAGGALHNCGGYVEIRGRLDEKHLAEAVRRAVGETDALRVRFVADEDGTPWQLPTDVDAPLRVMDFSQESEPRRSAEDWVRADLATPVDLANDPLFTHTLLRLAPDHFLFHLRYHHIVLDGYGQVLYWRRLAQIYTAVEQGTAVREKSAGTLADLLEDEAGYRESADHESDREHWFGHLADWPDRISLSDRAAGTSRPAERFQSSVRIKRIDELAVKHGTPWAVVVLAATAAYLHRMTQQEEIVIGLPVRARTTRTALTTPGMLANVLPLRLSVRSDMSFRALVEHVSAQASEVLAHQRFRGEDLQRELRRAGAADEPSGVVVNVVSFDGKIRFGGLQGTVHQLSSGPVRDLSIEFFGGTGGADLRLSFDPNPALHDAATVAAHRDRLAAFLGSLVQADAQLPVGEIDILTAAERASVQAEAAAHARNYDLTRPLHELIEEQAERTPDAVAAEVEDGSLTYRELIGRARSLATRLRADGVAAGQVVGVHDERSLDLIVELLAVLMSGAAYVPLDPELPASRLAFQIEDSGARVVLTRSHLAGRLTGTGVQVIAVDELLRTLPESGPLQHTATPDDTAYVIYTSGSTGRPKGVAVPHRGVVNRLLWMQDEYGLGADDRVLQKTPFTFDVSVWEFFWPLLNGAVLHLAAPGTQRDPRALADVIRRHGVTTVHFVPSMLDLFLAEPTSRDLASLRRVVCSGEALRSETVGRFFEQYGADEEAPELHNLYGPTEASIDVTYWRCTPQDAQRPVPIGKAVANTSLYVLDREGRPLPHGIAGELHIGGVQVASGYLNRPELTAASFIDNPFGPGKLYRTGDLAVLREDGVVLYRGRLDHQVKVHGFRIEPGEIESALLSHPAIEQAVVTAPLGNDGQRQLIAHVVPEGDAPQPAELLAWLRERLPAYMAPAHFVPLNALPLLPNGKLDRKALPMPEARPVRAATPPETAEEELLHRAWCTVLATDEFGVEDSFFVLGGDSMHAIRVRMEVERHGYTFEVADLFQGPSIRELARVVKPLKEQEDSVGREPFGLLSAEDRLLLPDGIDDAYPLSAMQAGMLYHAAYADDSSVYRVVTSARVTTRLDLDALRAAIDDTAARHPSLRCSFDLARFSEPLQLVHSSVTIPLESGEDLSGLDDAARLHAVEEWVEQAKFTHFDPEVAPLLKFVAHPCGPDAFELSVIEHHVVLDGWSDMRMLEEVVDHYRARLSGEELDLPPVRSVYRDFVAAERQALASEESRDYWTGLLRGAEPTRLVSRGTTAQERPDGTRPAANHRYDVPVDGEVAEALRALAGREGLPLKSLLATAHLAVLRLVSGDDEVLTGVVANARLEEEGGDETIGVFLNTLPLRLDLSSATLLATARRVFDHERRSAAHRRYPFAQMQHDVGEGLQLDSYVNFMDFHRDRHRSADALMAVTVGVAETNYPLAVNFLIDPEQGQLQLWLDCDLAVLPEEFCARLAGYYERALSAVAQQPEEELTAVDLMAPAEHAQLAVWNDTAVAYDPADTVHGQFERQVQAHPDAIAVAHRFDELSYAELDARANRLAHHLRGQGIGRGDLVGVSLRRGIDLVVALLAVLKSGAAYVPMDPSFPKGRLENIATDAGIGCLIKGPGTPDGITAPHLVDIIADAKTIEGLPGTQPGTEVSGDDTAYVIYTSGSTGKPKGTALRHRNAVNFFAGMDERVGCGLEDAVLAVTSVSFDISVLELLWPLTHGAKVVVAGERIISNLVPQSEATERALGFSLFFFAASAGVSNREGYQLVLDAARYADTHGFEAVWTPERHFHEFGGLYPNPSVMSAALATITDRIALRCGSVVSPLHDAVRIAEEWSLVDNLSDGRVGLAFAAGWNSNDFVLRPENFPVRKDRMSEQLAEFRKLWRGEPVQRVGGSGELVDVRIFPAPVQAEPPVWLTSVGTVQTFEKAGASGANLLTHLFGQDPDDLAEKIKAYRQAREAAGHAGSGQVTVMVHTFMSDDTEQARQQAREPFRNYLRSSTELWRTLFASTGQDLPEMGAEEQIDAVIDMAISRYFETSGLFGSPDTCAELVRDLAAAGVDEIACLVDFGVEADAVLESLTWVDRLRDAHEAEVAESAHSFAELCERHRVTVVQGTPSLFTAVAAEPEALESLVGLRALLIGGEAFPSGLAQRLIEALPGVRICNMYGPTETTIWSTVHELDAQRDATADTISIGRPIANTEVRVVDGRGRPLPVGVSGELWIGGDGVAAGYIGRPELTAERFVAGVEGSGRFYRTGDRVRWRADGSLEFLGRVDRQVKILGHRVEPDEVESVLSRHSRLDAVAVTAVEGANGTELVAYVSPADSLSDASVQEAHVRRWGEVWESAYTAPPAEAAAEDGSEFAGWLSSYTGEPIPVSEMREWLGHTVDRIRALRPTAVADIGVGVGLVLRNLADQVEEYHGVDVSPAALTAAAASLGRPLPEHVRLKQSGPEYLAGLEAGSLDTVVINSVAQYFPGTDYLRTVLTDAVRAVRPGGAVFIGDVRSVEMLPEFHTAVQLHRAGPLQTIEEIRSAISRQLQEERELCLSPAFFHQLAAELDGVGEVRVELKRGSADNELSLFRYDVTLLIGEPAAPAGTEDRVSWDALDGGLDSLRQRLAGGTGGLVVTGIPNRRLLRTTAAVRALEETDGTATAWDLERLLWDLDEAAGAHPEELFALAAEADRQVRTLVSPDNRLGVFDAVFDKPVPAHHDDAEDKA</sequence>
<dbReference type="Proteomes" id="UP001596139">
    <property type="component" value="Unassembled WGS sequence"/>
</dbReference>
<protein>
    <submittedName>
        <fullName evidence="4">Non-ribosomal peptide synthetase</fullName>
    </submittedName>
</protein>
<dbReference type="InterPro" id="IPR025110">
    <property type="entry name" value="AMP-bd_C"/>
</dbReference>
<dbReference type="Gene3D" id="1.10.1200.10">
    <property type="entry name" value="ACP-like"/>
    <property type="match status" value="1"/>
</dbReference>
<dbReference type="PANTHER" id="PTHR45527">
    <property type="entry name" value="NONRIBOSOMAL PEPTIDE SYNTHETASE"/>
    <property type="match status" value="1"/>
</dbReference>
<dbReference type="InterPro" id="IPR023213">
    <property type="entry name" value="CAT-like_dom_sf"/>
</dbReference>
<organism evidence="4 5">
    <name type="scientific">Streptomyces ochraceiscleroticus</name>
    <dbReference type="NCBI Taxonomy" id="47761"/>
    <lineage>
        <taxon>Bacteria</taxon>
        <taxon>Bacillati</taxon>
        <taxon>Actinomycetota</taxon>
        <taxon>Actinomycetes</taxon>
        <taxon>Kitasatosporales</taxon>
        <taxon>Streptomycetaceae</taxon>
        <taxon>Streptomyces</taxon>
    </lineage>
</organism>
<dbReference type="Pfam" id="PF00501">
    <property type="entry name" value="AMP-binding"/>
    <property type="match status" value="3"/>
</dbReference>
<dbReference type="Gene3D" id="3.30.300.30">
    <property type="match status" value="2"/>
</dbReference>
<gene>
    <name evidence="4" type="ORF">ACFP4F_16155</name>
</gene>
<dbReference type="InterPro" id="IPR024011">
    <property type="entry name" value="Biosynth_lucif-like_mOase_dom"/>
</dbReference>
<evidence type="ECO:0000256" key="2">
    <source>
        <dbReference type="SAM" id="MobiDB-lite"/>
    </source>
</evidence>
<dbReference type="NCBIfam" id="NF003417">
    <property type="entry name" value="PRK04813.1"/>
    <property type="match status" value="3"/>
</dbReference>
<dbReference type="Gene3D" id="3.40.50.12780">
    <property type="entry name" value="N-terminal domain of ligase-like"/>
    <property type="match status" value="2"/>
</dbReference>
<dbReference type="CDD" id="cd02440">
    <property type="entry name" value="AdoMet_MTases"/>
    <property type="match status" value="1"/>
</dbReference>
<accession>A0ABW1MLW5</accession>
<dbReference type="PROSITE" id="PS50075">
    <property type="entry name" value="CARRIER"/>
    <property type="match status" value="1"/>
</dbReference>
<dbReference type="Gene3D" id="3.20.20.30">
    <property type="entry name" value="Luciferase-like domain"/>
    <property type="match status" value="1"/>
</dbReference>
<dbReference type="InterPro" id="IPR042099">
    <property type="entry name" value="ANL_N_sf"/>
</dbReference>
<dbReference type="RefSeq" id="WP_078648639.1">
    <property type="nucleotide sequence ID" value="NZ_JBHSPX010000004.1"/>
</dbReference>
<feature type="domain" description="Carrier" evidence="3">
    <location>
        <begin position="962"/>
        <end position="1036"/>
    </location>
</feature>
<dbReference type="InterPro" id="IPR036661">
    <property type="entry name" value="Luciferase-like_sf"/>
</dbReference>
<dbReference type="SUPFAM" id="SSF56801">
    <property type="entry name" value="Acetyl-CoA synthetase-like"/>
    <property type="match status" value="3"/>
</dbReference>
<evidence type="ECO:0000313" key="5">
    <source>
        <dbReference type="Proteomes" id="UP001596139"/>
    </source>
</evidence>
<evidence type="ECO:0000256" key="1">
    <source>
        <dbReference type="ARBA" id="ARBA00001957"/>
    </source>
</evidence>
<dbReference type="InterPro" id="IPR029063">
    <property type="entry name" value="SAM-dependent_MTases_sf"/>
</dbReference>
<dbReference type="Gene3D" id="3.40.50.150">
    <property type="entry name" value="Vaccinia Virus protein VP39"/>
    <property type="match status" value="1"/>
</dbReference>
<dbReference type="InterPro" id="IPR001242">
    <property type="entry name" value="Condensation_dom"/>
</dbReference>
<dbReference type="InterPro" id="IPR013216">
    <property type="entry name" value="Methyltransf_11"/>
</dbReference>
<dbReference type="Pfam" id="PF00550">
    <property type="entry name" value="PP-binding"/>
    <property type="match status" value="1"/>
</dbReference>
<dbReference type="InterPro" id="IPR010071">
    <property type="entry name" value="AA_adenyl_dom"/>
</dbReference>
<dbReference type="SUPFAM" id="SSF47336">
    <property type="entry name" value="ACP-like"/>
    <property type="match status" value="1"/>
</dbReference>
<dbReference type="Pfam" id="PF13193">
    <property type="entry name" value="AMP-binding_C"/>
    <property type="match status" value="1"/>
</dbReference>
<dbReference type="NCBIfam" id="TIGR04020">
    <property type="entry name" value="seco_metab_LLM"/>
    <property type="match status" value="1"/>
</dbReference>
<name>A0ABW1MLW5_9ACTN</name>
<dbReference type="SUPFAM" id="SSF53335">
    <property type="entry name" value="S-adenosyl-L-methionine-dependent methyltransferases"/>
    <property type="match status" value="1"/>
</dbReference>
<dbReference type="Gene3D" id="3.40.50.980">
    <property type="match status" value="2"/>
</dbReference>
<dbReference type="Pfam" id="PF00296">
    <property type="entry name" value="Bac_luciferase"/>
    <property type="match status" value="1"/>
</dbReference>
<dbReference type="InterPro" id="IPR036736">
    <property type="entry name" value="ACP-like_sf"/>
</dbReference>
<dbReference type="InterPro" id="IPR020845">
    <property type="entry name" value="AMP-binding_CS"/>
</dbReference>
<dbReference type="PANTHER" id="PTHR45527:SF1">
    <property type="entry name" value="FATTY ACID SYNTHASE"/>
    <property type="match status" value="1"/>
</dbReference>
<dbReference type="EMBL" id="JBHSPX010000004">
    <property type="protein sequence ID" value="MFC6064072.1"/>
    <property type="molecule type" value="Genomic_DNA"/>
</dbReference>
<dbReference type="Pfam" id="PF00668">
    <property type="entry name" value="Condensation"/>
    <property type="match status" value="2"/>
</dbReference>
<proteinExistence type="predicted"/>
<feature type="region of interest" description="Disordered" evidence="2">
    <location>
        <begin position="1270"/>
        <end position="1291"/>
    </location>
</feature>
<reference evidence="5" key="1">
    <citation type="journal article" date="2019" name="Int. J. Syst. Evol. Microbiol.">
        <title>The Global Catalogue of Microorganisms (GCM) 10K type strain sequencing project: providing services to taxonomists for standard genome sequencing and annotation.</title>
        <authorList>
            <consortium name="The Broad Institute Genomics Platform"/>
            <consortium name="The Broad Institute Genome Sequencing Center for Infectious Disease"/>
            <person name="Wu L."/>
            <person name="Ma J."/>
        </authorList>
    </citation>
    <scope>NUCLEOTIDE SEQUENCE [LARGE SCALE GENOMIC DNA]</scope>
    <source>
        <strain evidence="5">CGMCC 1.15180</strain>
    </source>
</reference>
<comment type="cofactor">
    <cofactor evidence="1">
        <name>pantetheine 4'-phosphate</name>
        <dbReference type="ChEBI" id="CHEBI:47942"/>
    </cofactor>
</comment>
<dbReference type="InterPro" id="IPR009081">
    <property type="entry name" value="PP-bd_ACP"/>
</dbReference>
<dbReference type="SUPFAM" id="SSF52777">
    <property type="entry name" value="CoA-dependent acyltransferases"/>
    <property type="match status" value="4"/>
</dbReference>
<dbReference type="InterPro" id="IPR045851">
    <property type="entry name" value="AMP-bd_C_sf"/>
</dbReference>
<evidence type="ECO:0000313" key="4">
    <source>
        <dbReference type="EMBL" id="MFC6064072.1"/>
    </source>
</evidence>
<dbReference type="Gene3D" id="3.30.559.10">
    <property type="entry name" value="Chloramphenicol acetyltransferase-like domain"/>
    <property type="match status" value="2"/>
</dbReference>
<comment type="caution">
    <text evidence="4">The sequence shown here is derived from an EMBL/GenBank/DDBJ whole genome shotgun (WGS) entry which is preliminary data.</text>
</comment>